<dbReference type="PROSITE" id="PS51257">
    <property type="entry name" value="PROKAR_LIPOPROTEIN"/>
    <property type="match status" value="1"/>
</dbReference>
<accession>A0A0N1JX22</accession>
<feature type="compositionally biased region" description="Low complexity" evidence="1">
    <location>
        <begin position="58"/>
        <end position="68"/>
    </location>
</feature>
<proteinExistence type="predicted"/>
<dbReference type="AlphaFoldDB" id="A0A0N1JX22"/>
<keyword evidence="3" id="KW-1185">Reference proteome</keyword>
<dbReference type="EMBL" id="LGKG01000141">
    <property type="protein sequence ID" value="KPC62265.1"/>
    <property type="molecule type" value="Genomic_DNA"/>
</dbReference>
<comment type="caution">
    <text evidence="2">The sequence shown here is derived from an EMBL/GenBank/DDBJ whole genome shotgun (WGS) entry which is preliminary data.</text>
</comment>
<gene>
    <name evidence="2" type="ORF">ADL29_21160</name>
</gene>
<evidence type="ECO:0000256" key="1">
    <source>
        <dbReference type="SAM" id="MobiDB-lite"/>
    </source>
</evidence>
<feature type="compositionally biased region" description="Polar residues" evidence="1">
    <location>
        <begin position="43"/>
        <end position="55"/>
    </location>
</feature>
<name>A0A0N1JX22_9ACTN</name>
<dbReference type="Proteomes" id="UP000037982">
    <property type="component" value="Unassembled WGS sequence"/>
</dbReference>
<dbReference type="PATRIC" id="fig|66876.3.peg.4634"/>
<evidence type="ECO:0008006" key="4">
    <source>
        <dbReference type="Google" id="ProtNLM"/>
    </source>
</evidence>
<evidence type="ECO:0000313" key="2">
    <source>
        <dbReference type="EMBL" id="KPC62265.1"/>
    </source>
</evidence>
<protein>
    <recommendedName>
        <fullName evidence="4">Lipoprotein</fullName>
    </recommendedName>
</protein>
<sequence>MKQGTRTQIGRGTRAVVAAALTLTTLATVGGCAFGAPKVRLTGSPSPTDTGYNPNDPTPSSDPTSEDTYSPEPQETEETFDPDGRNDVTGRNCDFSRSLGQFTYTVSVTNPSSESTFSYDIAINWMKAKPADGKAWGLHQRSITVGPGDTETYTAKYSVNWGNNYGQFWYTCQVTRAEKTKL</sequence>
<evidence type="ECO:0000313" key="3">
    <source>
        <dbReference type="Proteomes" id="UP000037982"/>
    </source>
</evidence>
<feature type="region of interest" description="Disordered" evidence="1">
    <location>
        <begin position="36"/>
        <end position="91"/>
    </location>
</feature>
<reference evidence="3" key="1">
    <citation type="submission" date="2015-07" db="EMBL/GenBank/DDBJ databases">
        <authorList>
            <person name="Ju K.-S."/>
            <person name="Doroghazi J.R."/>
            <person name="Metcalf W.W."/>
        </authorList>
    </citation>
    <scope>NUCLEOTIDE SEQUENCE [LARGE SCALE GENOMIC DNA]</scope>
    <source>
        <strain evidence="3">NRRL ISP-5002</strain>
    </source>
</reference>
<dbReference type="RefSeq" id="WP_053925151.1">
    <property type="nucleotide sequence ID" value="NZ_LGKG01000141.1"/>
</dbReference>
<organism evidence="2 3">
    <name type="scientific">Streptomyces chattanoogensis</name>
    <dbReference type="NCBI Taxonomy" id="66876"/>
    <lineage>
        <taxon>Bacteria</taxon>
        <taxon>Bacillati</taxon>
        <taxon>Actinomycetota</taxon>
        <taxon>Actinomycetes</taxon>
        <taxon>Kitasatosporales</taxon>
        <taxon>Streptomycetaceae</taxon>
        <taxon>Streptomyces</taxon>
    </lineage>
</organism>